<dbReference type="InterPro" id="IPR011989">
    <property type="entry name" value="ARM-like"/>
</dbReference>
<feature type="transmembrane region" description="Helical" evidence="1">
    <location>
        <begin position="62"/>
        <end position="80"/>
    </location>
</feature>
<dbReference type="SUPFAM" id="SSF48371">
    <property type="entry name" value="ARM repeat"/>
    <property type="match status" value="1"/>
</dbReference>
<accession>A0A1F7WSB2</accession>
<dbReference type="InterPro" id="IPR016024">
    <property type="entry name" value="ARM-type_fold"/>
</dbReference>
<dbReference type="Proteomes" id="UP000178735">
    <property type="component" value="Unassembled WGS sequence"/>
</dbReference>
<proteinExistence type="predicted"/>
<dbReference type="InterPro" id="IPR011990">
    <property type="entry name" value="TPR-like_helical_dom_sf"/>
</dbReference>
<reference evidence="2 3" key="1">
    <citation type="journal article" date="2016" name="Nat. Commun.">
        <title>Thousands of microbial genomes shed light on interconnected biogeochemical processes in an aquifer system.</title>
        <authorList>
            <person name="Anantharaman K."/>
            <person name="Brown C.T."/>
            <person name="Hug L.A."/>
            <person name="Sharon I."/>
            <person name="Castelle C.J."/>
            <person name="Probst A.J."/>
            <person name="Thomas B.C."/>
            <person name="Singh A."/>
            <person name="Wilkins M.J."/>
            <person name="Karaoz U."/>
            <person name="Brodie E.L."/>
            <person name="Williams K.H."/>
            <person name="Hubbard S.S."/>
            <person name="Banfield J.F."/>
        </authorList>
    </citation>
    <scope>NUCLEOTIDE SEQUENCE [LARGE SCALE GENOMIC DNA]</scope>
</reference>
<evidence type="ECO:0008006" key="4">
    <source>
        <dbReference type="Google" id="ProtNLM"/>
    </source>
</evidence>
<keyword evidence="1" id="KW-1133">Transmembrane helix</keyword>
<evidence type="ECO:0000256" key="1">
    <source>
        <dbReference type="SAM" id="Phobius"/>
    </source>
</evidence>
<evidence type="ECO:0000313" key="2">
    <source>
        <dbReference type="EMBL" id="OGM05517.1"/>
    </source>
</evidence>
<keyword evidence="1" id="KW-0472">Membrane</keyword>
<comment type="caution">
    <text evidence="2">The sequence shown here is derived from an EMBL/GenBank/DDBJ whole genome shotgun (WGS) entry which is preliminary data.</text>
</comment>
<dbReference type="AlphaFoldDB" id="A0A1F7WSB2"/>
<keyword evidence="1" id="KW-0812">Transmembrane</keyword>
<dbReference type="STRING" id="1817813.A2008_03720"/>
<feature type="transmembrane region" description="Helical" evidence="1">
    <location>
        <begin position="20"/>
        <end position="50"/>
    </location>
</feature>
<evidence type="ECO:0000313" key="3">
    <source>
        <dbReference type="Proteomes" id="UP000178735"/>
    </source>
</evidence>
<name>A0A1F7WSB2_9BACT</name>
<dbReference type="EMBL" id="MGFH01000111">
    <property type="protein sequence ID" value="OGM05517.1"/>
    <property type="molecule type" value="Genomic_DNA"/>
</dbReference>
<gene>
    <name evidence="2" type="ORF">A2008_03720</name>
</gene>
<dbReference type="Gene3D" id="1.25.40.10">
    <property type="entry name" value="Tetratricopeptide repeat domain"/>
    <property type="match status" value="1"/>
</dbReference>
<dbReference type="Gene3D" id="1.25.10.10">
    <property type="entry name" value="Leucine-rich Repeat Variant"/>
    <property type="match status" value="1"/>
</dbReference>
<sequence length="370" mass="41946">MDMDIKIILRLEKPVLLSQTAAALISGFAGASFFFFVFQFCLALFVFFNYKDKIPKSDIMDLYFFVSMIFALPFICFWMIRRTAALCAPLADGRQRAENTKEELVSHIKADWDAYTDFKAVKYGKSTLASNAVPIIDLLSGDNIEIKRKSIVILHKLRTVRAITLLKKALSDANVEIKFMAASALLNIESDFKERIKEMDEEIERAEDEGYSKIHELRYNLAALISKYLMSGLLDDIGQKRLSDRMHELLNRASADNENYVEARALLAEEYYKKAMYKEALAIVESAMKSPALSGCAADVKISLVMLLCEIHYRLCDIARLRQACASIKNYLTPEILKKRPELIDFEKSVRYFGGEKNESGLKKAVTGNG</sequence>
<protein>
    <recommendedName>
        <fullName evidence="4">HEAT repeat domain-containing protein</fullName>
    </recommendedName>
</protein>
<organism evidence="2 3">
    <name type="scientific">Candidatus Wallbacteria bacterium GWC2_49_35</name>
    <dbReference type="NCBI Taxonomy" id="1817813"/>
    <lineage>
        <taxon>Bacteria</taxon>
        <taxon>Candidatus Walliibacteriota</taxon>
    </lineage>
</organism>